<dbReference type="Proteomes" id="UP001595859">
    <property type="component" value="Unassembled WGS sequence"/>
</dbReference>
<proteinExistence type="predicted"/>
<accession>A0ABV9SBT3</accession>
<sequence>MVQFVCPDLPPRGGGEQSRAFSLGQAIVAEFEQGLVVAVH</sequence>
<name>A0ABV9SBT3_9PSEU</name>
<dbReference type="EMBL" id="JBHSIS010000027">
    <property type="protein sequence ID" value="MFC4859178.1"/>
    <property type="molecule type" value="Genomic_DNA"/>
</dbReference>
<evidence type="ECO:0000313" key="2">
    <source>
        <dbReference type="Proteomes" id="UP001595859"/>
    </source>
</evidence>
<organism evidence="1 2">
    <name type="scientific">Actinophytocola glycyrrhizae</name>
    <dbReference type="NCBI Taxonomy" id="2044873"/>
    <lineage>
        <taxon>Bacteria</taxon>
        <taxon>Bacillati</taxon>
        <taxon>Actinomycetota</taxon>
        <taxon>Actinomycetes</taxon>
        <taxon>Pseudonocardiales</taxon>
        <taxon>Pseudonocardiaceae</taxon>
    </lineage>
</organism>
<comment type="caution">
    <text evidence="1">The sequence shown here is derived from an EMBL/GenBank/DDBJ whole genome shotgun (WGS) entry which is preliminary data.</text>
</comment>
<protein>
    <submittedName>
        <fullName evidence="1">Uncharacterized protein</fullName>
    </submittedName>
</protein>
<evidence type="ECO:0000313" key="1">
    <source>
        <dbReference type="EMBL" id="MFC4859178.1"/>
    </source>
</evidence>
<dbReference type="RefSeq" id="WP_378062090.1">
    <property type="nucleotide sequence ID" value="NZ_JBHSIS010000027.1"/>
</dbReference>
<reference evidence="2" key="1">
    <citation type="journal article" date="2019" name="Int. J. Syst. Evol. Microbiol.">
        <title>The Global Catalogue of Microorganisms (GCM) 10K type strain sequencing project: providing services to taxonomists for standard genome sequencing and annotation.</title>
        <authorList>
            <consortium name="The Broad Institute Genomics Platform"/>
            <consortium name="The Broad Institute Genome Sequencing Center for Infectious Disease"/>
            <person name="Wu L."/>
            <person name="Ma J."/>
        </authorList>
    </citation>
    <scope>NUCLEOTIDE SEQUENCE [LARGE SCALE GENOMIC DNA]</scope>
    <source>
        <strain evidence="2">ZS-22-S1</strain>
    </source>
</reference>
<gene>
    <name evidence="1" type="ORF">ACFPCV_37260</name>
</gene>
<keyword evidence="2" id="KW-1185">Reference proteome</keyword>